<name>A0A8S5LF06_9CAUD</name>
<accession>A0A8S5LF06</accession>
<evidence type="ECO:0000313" key="1">
    <source>
        <dbReference type="EMBL" id="DAD68519.1"/>
    </source>
</evidence>
<dbReference type="EMBL" id="BK014704">
    <property type="protein sequence ID" value="DAD68519.1"/>
    <property type="molecule type" value="Genomic_DNA"/>
</dbReference>
<organism evidence="1">
    <name type="scientific">Siphoviridae sp. ct3CA7</name>
    <dbReference type="NCBI Taxonomy" id="2823561"/>
    <lineage>
        <taxon>Viruses</taxon>
        <taxon>Duplodnaviria</taxon>
        <taxon>Heunggongvirae</taxon>
        <taxon>Uroviricota</taxon>
        <taxon>Caudoviricetes</taxon>
    </lineage>
</organism>
<protein>
    <submittedName>
        <fullName evidence="1">CRISPR associated protein</fullName>
    </submittedName>
</protein>
<proteinExistence type="predicted"/>
<dbReference type="SMART" id="SM01101">
    <property type="entry name" value="CRISPR_assoc"/>
    <property type="match status" value="1"/>
</dbReference>
<dbReference type="Gene3D" id="3.30.70.1210">
    <property type="entry name" value="Crispr-associated protein, domain 2"/>
    <property type="match status" value="1"/>
</dbReference>
<sequence>MILTWFANLDGELPRDSQQLHGLVAAEFPNEGRVLYAVPDRRIIAVQHRHPVQRSVTPLGLVMEERRIEAPTTGVQVEFSLIGNATVCKAGKRRALPEDKHEAWGHRMLSDALNIHDMECETLTPATGWRKSAKLTHHRVCYHGHGTVKNQANLERLMLNGVGRAKAYGCGLLVVNPL</sequence>
<dbReference type="Pfam" id="PF08798">
    <property type="entry name" value="CRISPR_assoc"/>
    <property type="match status" value="1"/>
</dbReference>
<dbReference type="SUPFAM" id="SSF117987">
    <property type="entry name" value="CRISPR-associated protein"/>
    <property type="match status" value="1"/>
</dbReference>
<reference evidence="1" key="1">
    <citation type="journal article" date="2021" name="Proc. Natl. Acad. Sci. U.S.A.">
        <title>A Catalog of Tens of Thousands of Viruses from Human Metagenomes Reveals Hidden Associations with Chronic Diseases.</title>
        <authorList>
            <person name="Tisza M.J."/>
            <person name="Buck C.B."/>
        </authorList>
    </citation>
    <scope>NUCLEOTIDE SEQUENCE</scope>
    <source>
        <strain evidence="1">Ct3CA7</strain>
    </source>
</reference>
<dbReference type="InterPro" id="IPR010179">
    <property type="entry name" value="CRISPR-assoc_prot_Cse3"/>
</dbReference>